<protein>
    <submittedName>
        <fullName evidence="1">Uncharacterized protein</fullName>
    </submittedName>
</protein>
<dbReference type="EMBL" id="JACVXA010000043">
    <property type="protein sequence ID" value="MBE3639305.1"/>
    <property type="molecule type" value="Genomic_DNA"/>
</dbReference>
<dbReference type="AlphaFoldDB" id="A0A8J6ZAB3"/>
<keyword evidence="2" id="KW-1185">Reference proteome</keyword>
<evidence type="ECO:0000313" key="1">
    <source>
        <dbReference type="EMBL" id="MBE3639305.1"/>
    </source>
</evidence>
<dbReference type="Proteomes" id="UP000609121">
    <property type="component" value="Unassembled WGS sequence"/>
</dbReference>
<reference evidence="1" key="1">
    <citation type="submission" date="2020-09" db="EMBL/GenBank/DDBJ databases">
        <title>A novel bacterium of genus Mangrovicoccus, isolated from South China Sea.</title>
        <authorList>
            <person name="Huang H."/>
            <person name="Mo K."/>
            <person name="Hu Y."/>
        </authorList>
    </citation>
    <scope>NUCLEOTIDE SEQUENCE</scope>
    <source>
        <strain evidence="1">HB182678</strain>
    </source>
</reference>
<evidence type="ECO:0000313" key="2">
    <source>
        <dbReference type="Proteomes" id="UP000609121"/>
    </source>
</evidence>
<dbReference type="RefSeq" id="WP_193183840.1">
    <property type="nucleotide sequence ID" value="NZ_JACVXA010000043.1"/>
</dbReference>
<gene>
    <name evidence="1" type="ORF">ICN82_13985</name>
</gene>
<organism evidence="1 2">
    <name type="scientific">Mangrovicoccus algicola</name>
    <dbReference type="NCBI Taxonomy" id="2771008"/>
    <lineage>
        <taxon>Bacteria</taxon>
        <taxon>Pseudomonadati</taxon>
        <taxon>Pseudomonadota</taxon>
        <taxon>Alphaproteobacteria</taxon>
        <taxon>Rhodobacterales</taxon>
        <taxon>Paracoccaceae</taxon>
        <taxon>Mangrovicoccus</taxon>
    </lineage>
</organism>
<comment type="caution">
    <text evidence="1">The sequence shown here is derived from an EMBL/GenBank/DDBJ whole genome shotgun (WGS) entry which is preliminary data.</text>
</comment>
<proteinExistence type="predicted"/>
<accession>A0A8J6ZAB3</accession>
<sequence>MPLPLTSAYYLAPGPETGAARVVHSDKCQVMPREGAEPLGAFESCAPALQQARAAHRDVNACALCCPACYVGSPEFEAATA</sequence>
<name>A0A8J6ZAB3_9RHOB</name>